<feature type="compositionally biased region" description="Polar residues" evidence="1">
    <location>
        <begin position="291"/>
        <end position="315"/>
    </location>
</feature>
<dbReference type="EMBL" id="JASPKZ010001586">
    <property type="protein sequence ID" value="KAJ9597770.1"/>
    <property type="molecule type" value="Genomic_DNA"/>
</dbReference>
<feature type="region of interest" description="Disordered" evidence="1">
    <location>
        <begin position="198"/>
        <end position="220"/>
    </location>
</feature>
<dbReference type="Proteomes" id="UP001233999">
    <property type="component" value="Unassembled WGS sequence"/>
</dbReference>
<evidence type="ECO:0000313" key="2">
    <source>
        <dbReference type="EMBL" id="KAJ9597770.1"/>
    </source>
</evidence>
<protein>
    <submittedName>
        <fullName evidence="2">Uncharacterized protein</fullName>
    </submittedName>
</protein>
<evidence type="ECO:0000313" key="3">
    <source>
        <dbReference type="Proteomes" id="UP001233999"/>
    </source>
</evidence>
<keyword evidence="3" id="KW-1185">Reference proteome</keyword>
<feature type="non-terminal residue" evidence="2">
    <location>
        <position position="462"/>
    </location>
</feature>
<feature type="region of interest" description="Disordered" evidence="1">
    <location>
        <begin position="29"/>
        <end position="62"/>
    </location>
</feature>
<reference evidence="2" key="2">
    <citation type="submission" date="2023-05" db="EMBL/GenBank/DDBJ databases">
        <authorList>
            <person name="Fouks B."/>
        </authorList>
    </citation>
    <scope>NUCLEOTIDE SEQUENCE</scope>
    <source>
        <strain evidence="2">Stay&amp;Tobe</strain>
        <tissue evidence="2">Testes</tissue>
    </source>
</reference>
<feature type="region of interest" description="Disordered" evidence="1">
    <location>
        <begin position="379"/>
        <end position="404"/>
    </location>
</feature>
<dbReference type="AlphaFoldDB" id="A0AAD8AEU5"/>
<feature type="compositionally biased region" description="Basic and acidic residues" evidence="1">
    <location>
        <begin position="37"/>
        <end position="46"/>
    </location>
</feature>
<accession>A0AAD8AEU5</accession>
<reference evidence="2" key="1">
    <citation type="journal article" date="2023" name="IScience">
        <title>Live-bearing cockroach genome reveals convergent evolutionary mechanisms linked to viviparity in insects and beyond.</title>
        <authorList>
            <person name="Fouks B."/>
            <person name="Harrison M.C."/>
            <person name="Mikhailova A.A."/>
            <person name="Marchal E."/>
            <person name="English S."/>
            <person name="Carruthers M."/>
            <person name="Jennings E.C."/>
            <person name="Chiamaka E.L."/>
            <person name="Frigard R.A."/>
            <person name="Pippel M."/>
            <person name="Attardo G.M."/>
            <person name="Benoit J.B."/>
            <person name="Bornberg-Bauer E."/>
            <person name="Tobe S.S."/>
        </authorList>
    </citation>
    <scope>NUCLEOTIDE SEQUENCE</scope>
    <source>
        <strain evidence="2">Stay&amp;Tobe</strain>
    </source>
</reference>
<organism evidence="2 3">
    <name type="scientific">Diploptera punctata</name>
    <name type="common">Pacific beetle cockroach</name>
    <dbReference type="NCBI Taxonomy" id="6984"/>
    <lineage>
        <taxon>Eukaryota</taxon>
        <taxon>Metazoa</taxon>
        <taxon>Ecdysozoa</taxon>
        <taxon>Arthropoda</taxon>
        <taxon>Hexapoda</taxon>
        <taxon>Insecta</taxon>
        <taxon>Pterygota</taxon>
        <taxon>Neoptera</taxon>
        <taxon>Polyneoptera</taxon>
        <taxon>Dictyoptera</taxon>
        <taxon>Blattodea</taxon>
        <taxon>Blaberoidea</taxon>
        <taxon>Blaberidae</taxon>
        <taxon>Diplopterinae</taxon>
        <taxon>Diploptera</taxon>
    </lineage>
</organism>
<evidence type="ECO:0000256" key="1">
    <source>
        <dbReference type="SAM" id="MobiDB-lite"/>
    </source>
</evidence>
<feature type="compositionally biased region" description="Polar residues" evidence="1">
    <location>
        <begin position="387"/>
        <end position="399"/>
    </location>
</feature>
<comment type="caution">
    <text evidence="2">The sequence shown here is derived from an EMBL/GenBank/DDBJ whole genome shotgun (WGS) entry which is preliminary data.</text>
</comment>
<proteinExistence type="predicted"/>
<sequence>LVKWLNSLPSIAEVSAKYKEQQKLKYSLQNSCPSETVKSERSDKSIKSTRTNMSCPSRPGKPPICPSKRKPTVCPFTPPTCPATQKPRACTFIPEPPVCPARSKPNVCPFKAKQNNTIVHPKSINLKSTAVQNQSQTHALLCSRMYALQNQMKIFVQVKNNLQRKMKSLYLECADSQTETELDEYYEEQCEEVSYIDSDEEEPHREENLHQETCPGRDRTLPLDHNVLKDNTMLNDRRCNNEESIATSNPDATKKNYSRIPIQNKKASAYHRPPSQRYGFAHSKIPILQRRPNQSSRIPASLNQHTQTSRQQNQIFPGRHSFIPIPRKNSKIVYPMRRNLYAVSSMIPVPIIPERIKPQYRPSQRQHQIQKYFPVGVSQHEDETEAGSRSSTIPSSSECQAEDYDEVEDFDTAGNDQSRQMVTAWNTLLNKDYFQSKYLQYVDPNILAISRDINSRINSLKK</sequence>
<name>A0AAD8AEU5_DIPPU</name>
<gene>
    <name evidence="2" type="ORF">L9F63_011378</name>
</gene>
<feature type="region of interest" description="Disordered" evidence="1">
    <location>
        <begin position="290"/>
        <end position="315"/>
    </location>
</feature>
<feature type="compositionally biased region" description="Basic and acidic residues" evidence="1">
    <location>
        <begin position="202"/>
        <end position="220"/>
    </location>
</feature>